<protein>
    <recommendedName>
        <fullName evidence="10">Odorant receptor</fullName>
    </recommendedName>
</protein>
<dbReference type="GO" id="GO:0005886">
    <property type="term" value="C:plasma membrane"/>
    <property type="evidence" value="ECO:0007669"/>
    <property type="project" value="UniProtKB-SubCell"/>
</dbReference>
<dbReference type="Pfam" id="PF02949">
    <property type="entry name" value="7tm_6"/>
    <property type="match status" value="1"/>
</dbReference>
<evidence type="ECO:0000256" key="9">
    <source>
        <dbReference type="ARBA" id="ARBA00023224"/>
    </source>
</evidence>
<keyword evidence="5 10" id="KW-0552">Olfaction</keyword>
<keyword evidence="2" id="KW-1003">Cell membrane</keyword>
<comment type="similarity">
    <text evidence="10">Belongs to the insect chemoreceptor superfamily. Heteromeric odorant receptor channel (TC 1.A.69) family.</text>
</comment>
<dbReference type="GO" id="GO:0007165">
    <property type="term" value="P:signal transduction"/>
    <property type="evidence" value="ECO:0007669"/>
    <property type="project" value="UniProtKB-KW"/>
</dbReference>
<gene>
    <name evidence="11" type="ORF">KQX54_010065</name>
</gene>
<evidence type="ECO:0000256" key="4">
    <source>
        <dbReference type="ARBA" id="ARBA00022692"/>
    </source>
</evidence>
<dbReference type="EMBL" id="JAHXZJ010000001">
    <property type="protein sequence ID" value="KAH0567451.1"/>
    <property type="molecule type" value="Genomic_DNA"/>
</dbReference>
<evidence type="ECO:0000256" key="1">
    <source>
        <dbReference type="ARBA" id="ARBA00004651"/>
    </source>
</evidence>
<dbReference type="PANTHER" id="PTHR21137">
    <property type="entry name" value="ODORANT RECEPTOR"/>
    <property type="match status" value="1"/>
</dbReference>
<dbReference type="GO" id="GO:0004984">
    <property type="term" value="F:olfactory receptor activity"/>
    <property type="evidence" value="ECO:0007669"/>
    <property type="project" value="InterPro"/>
</dbReference>
<keyword evidence="9 10" id="KW-0807">Transducer</keyword>
<comment type="caution">
    <text evidence="11">The sequence shown here is derived from an EMBL/GenBank/DDBJ whole genome shotgun (WGS) entry which is preliminary data.</text>
</comment>
<comment type="subcellular location">
    <subcellularLocation>
        <location evidence="1 10">Cell membrane</location>
        <topology evidence="1 10">Multi-pass membrane protein</topology>
    </subcellularLocation>
</comment>
<keyword evidence="6 10" id="KW-1133">Transmembrane helix</keyword>
<keyword evidence="4 10" id="KW-0812">Transmembrane</keyword>
<keyword evidence="8 10" id="KW-0675">Receptor</keyword>
<reference evidence="11 12" key="1">
    <citation type="journal article" date="2021" name="J. Hered.">
        <title>A chromosome-level genome assembly of the parasitoid wasp, Cotesia glomerata (Hymenoptera: Braconidae).</title>
        <authorList>
            <person name="Pinto B.J."/>
            <person name="Weis J.J."/>
            <person name="Gamble T."/>
            <person name="Ode P.J."/>
            <person name="Paul R."/>
            <person name="Zaspel J.M."/>
        </authorList>
    </citation>
    <scope>NUCLEOTIDE SEQUENCE [LARGE SCALE GENOMIC DNA]</scope>
    <source>
        <strain evidence="11">CgM1</strain>
    </source>
</reference>
<evidence type="ECO:0000256" key="7">
    <source>
        <dbReference type="ARBA" id="ARBA00023136"/>
    </source>
</evidence>
<evidence type="ECO:0000256" key="10">
    <source>
        <dbReference type="RuleBase" id="RU351113"/>
    </source>
</evidence>
<evidence type="ECO:0000313" key="12">
    <source>
        <dbReference type="Proteomes" id="UP000826195"/>
    </source>
</evidence>
<dbReference type="AlphaFoldDB" id="A0AAV7J480"/>
<evidence type="ECO:0000313" key="11">
    <source>
        <dbReference type="EMBL" id="KAH0567451.1"/>
    </source>
</evidence>
<dbReference type="GO" id="GO:0005549">
    <property type="term" value="F:odorant binding"/>
    <property type="evidence" value="ECO:0007669"/>
    <property type="project" value="InterPro"/>
</dbReference>
<accession>A0AAV7J480</accession>
<keyword evidence="7 10" id="KW-0472">Membrane</keyword>
<feature type="transmembrane region" description="Helical" evidence="10">
    <location>
        <begin position="205"/>
        <end position="231"/>
    </location>
</feature>
<feature type="transmembrane region" description="Helical" evidence="10">
    <location>
        <begin position="136"/>
        <end position="156"/>
    </location>
</feature>
<dbReference type="PANTHER" id="PTHR21137:SF35">
    <property type="entry name" value="ODORANT RECEPTOR 19A-RELATED"/>
    <property type="match status" value="1"/>
</dbReference>
<dbReference type="InterPro" id="IPR004117">
    <property type="entry name" value="7tm6_olfct_rcpt"/>
</dbReference>
<evidence type="ECO:0000256" key="2">
    <source>
        <dbReference type="ARBA" id="ARBA00022475"/>
    </source>
</evidence>
<evidence type="ECO:0000256" key="3">
    <source>
        <dbReference type="ARBA" id="ARBA00022606"/>
    </source>
</evidence>
<feature type="transmembrane region" description="Helical" evidence="10">
    <location>
        <begin position="325"/>
        <end position="345"/>
    </location>
</feature>
<sequence length="434" mass="50226">MIKKNNRSEFEIFVDDLHSFLSHVKFWKNSAATVSQRIFDISVNVTMLTLSILLIISETVDIKNSYDLTSSAAHINPICFHLNGLLKWCFGLIKLNDIEEILAKMKRCHRLCLNYTDSEKEIRRYNLRMLEYKQNVIKFVYIWLILLVYGVNQWCLDPIMKDLYHDLYGQKIINSSFNRHLPYPGLFPWHVDNFSKYVMTFGFQYVSAIAAALEIAGYDILNVILLVNVYYNLEHLNESLFKNTDNLSIVRGEVNVRKATTKLKMYLMHHREISEFVEKLKKVSSYPMFILCLDSTIALCLVSLEASAMKIDSSVECIMKIMNMGIYWIGIALQLFIFTFLASSIEELGLQTADAIYSCNWERSIVEYRGEFTDAHKHVIVEVNQLITFSLMRAQKPIVFMGGKFYILSLQTFKALTGFSLSNAVVLRQLSSEE</sequence>
<evidence type="ECO:0000256" key="8">
    <source>
        <dbReference type="ARBA" id="ARBA00023170"/>
    </source>
</evidence>
<proteinExistence type="inferred from homology"/>
<dbReference type="Proteomes" id="UP000826195">
    <property type="component" value="Unassembled WGS sequence"/>
</dbReference>
<evidence type="ECO:0000256" key="6">
    <source>
        <dbReference type="ARBA" id="ARBA00022989"/>
    </source>
</evidence>
<name>A0AAV7J480_COTGL</name>
<keyword evidence="3 10" id="KW-0716">Sensory transduction</keyword>
<comment type="caution">
    <text evidence="10">Lacks conserved residue(s) required for the propagation of feature annotation.</text>
</comment>
<evidence type="ECO:0000256" key="5">
    <source>
        <dbReference type="ARBA" id="ARBA00022725"/>
    </source>
</evidence>
<organism evidence="11 12">
    <name type="scientific">Cotesia glomerata</name>
    <name type="common">Lepidopteran parasitic wasp</name>
    <name type="synonym">Apanteles glomeratus</name>
    <dbReference type="NCBI Taxonomy" id="32391"/>
    <lineage>
        <taxon>Eukaryota</taxon>
        <taxon>Metazoa</taxon>
        <taxon>Ecdysozoa</taxon>
        <taxon>Arthropoda</taxon>
        <taxon>Hexapoda</taxon>
        <taxon>Insecta</taxon>
        <taxon>Pterygota</taxon>
        <taxon>Neoptera</taxon>
        <taxon>Endopterygota</taxon>
        <taxon>Hymenoptera</taxon>
        <taxon>Apocrita</taxon>
        <taxon>Ichneumonoidea</taxon>
        <taxon>Braconidae</taxon>
        <taxon>Microgastrinae</taxon>
        <taxon>Cotesia</taxon>
    </lineage>
</organism>
<keyword evidence="12" id="KW-1185">Reference proteome</keyword>